<dbReference type="GO" id="GO:0006388">
    <property type="term" value="P:tRNA splicing, via endonucleolytic cleavage and ligation"/>
    <property type="evidence" value="ECO:0007669"/>
    <property type="project" value="TreeGrafter"/>
</dbReference>
<dbReference type="Proteomes" id="UP000002009">
    <property type="component" value="Chromosome 12"/>
</dbReference>
<dbReference type="GO" id="GO:0000215">
    <property type="term" value="F:tRNA 2'-phosphotransferase activity"/>
    <property type="evidence" value="ECO:0007669"/>
    <property type="project" value="UniProtKB-EC"/>
</dbReference>
<dbReference type="eggNOG" id="KOG2278">
    <property type="taxonomic scope" value="Eukaryota"/>
</dbReference>
<gene>
    <name evidence="7" type="ORF">MICPUN_76559</name>
</gene>
<dbReference type="RefSeq" id="XP_002509026.1">
    <property type="nucleotide sequence ID" value="XM_002508980.1"/>
</dbReference>
<dbReference type="Gene3D" id="1.10.10.970">
    <property type="entry name" value="RNA 2'-phosphotransferase, Tpt1/KptA family, N-terminal domain"/>
    <property type="match status" value="1"/>
</dbReference>
<sequence>RLSKNLSQILRHGVVDEGLADCLDAEGFVPLARVLALPRFRGVGADEIRALVAADRKGRFELRDRTDGIVHVRATQGHTLRGDVLDDDAMATRLTRTSGIREAVHGTSMRAWKRIRTHGLSRMRRRHVHMATGLPGDGEVKSGVRNDCEVAVWVDVERGVAEGVPFFVSANGVVLSPG</sequence>
<name>C1FJ31_MICCC</name>
<dbReference type="Pfam" id="PF01885">
    <property type="entry name" value="PTS_2-RNA"/>
    <property type="match status" value="1"/>
</dbReference>
<accession>C1FJ31</accession>
<evidence type="ECO:0000256" key="6">
    <source>
        <dbReference type="ARBA" id="ARBA00047949"/>
    </source>
</evidence>
<dbReference type="OrthoDB" id="419694at2759"/>
<feature type="non-terminal residue" evidence="7">
    <location>
        <position position="178"/>
    </location>
</feature>
<dbReference type="EMBL" id="CP001577">
    <property type="protein sequence ID" value="ACO70284.1"/>
    <property type="molecule type" value="Genomic_DNA"/>
</dbReference>
<comment type="function">
    <text evidence="1">Catalyzes the last step of tRNA splicing, the transfer of the splice junction 2'-phosphate from ligated tRNA to NAD to produce ADP-ribose 1''-2'' cyclic phosphate.</text>
</comment>
<dbReference type="InterPro" id="IPR042081">
    <property type="entry name" value="RNA_2'-PTrans_C"/>
</dbReference>
<dbReference type="FunCoup" id="C1FJ31">
    <property type="interactions" value="825"/>
</dbReference>
<dbReference type="OMA" id="MRAWKRI"/>
<keyword evidence="8" id="KW-1185">Reference proteome</keyword>
<evidence type="ECO:0000256" key="4">
    <source>
        <dbReference type="ARBA" id="ARBA00022679"/>
    </source>
</evidence>
<dbReference type="KEGG" id="mis:MICPUN_76559"/>
<dbReference type="InterPro" id="IPR002745">
    <property type="entry name" value="Ptrans_KptA/Tpt1"/>
</dbReference>
<dbReference type="InterPro" id="IPR042080">
    <property type="entry name" value="RNA_2'-PTrans_N"/>
</dbReference>
<evidence type="ECO:0000256" key="3">
    <source>
        <dbReference type="ARBA" id="ARBA00012007"/>
    </source>
</evidence>
<dbReference type="PANTHER" id="PTHR12684:SF2">
    <property type="entry name" value="TRNA 2'-PHOSPHOTRANSFERASE 1"/>
    <property type="match status" value="1"/>
</dbReference>
<protein>
    <recommendedName>
        <fullName evidence="3">2'-phosphotransferase</fullName>
        <ecNumber evidence="3">2.7.1.160</ecNumber>
    </recommendedName>
</protein>
<evidence type="ECO:0000256" key="2">
    <source>
        <dbReference type="ARBA" id="ARBA00009836"/>
    </source>
</evidence>
<dbReference type="EC" id="2.7.1.160" evidence="3"/>
<feature type="non-terminal residue" evidence="7">
    <location>
        <position position="1"/>
    </location>
</feature>
<organism evidence="7 8">
    <name type="scientific">Micromonas commoda (strain RCC299 / NOUM17 / CCMP2709)</name>
    <name type="common">Picoplanktonic green alga</name>
    <dbReference type="NCBI Taxonomy" id="296587"/>
    <lineage>
        <taxon>Eukaryota</taxon>
        <taxon>Viridiplantae</taxon>
        <taxon>Chlorophyta</taxon>
        <taxon>Mamiellophyceae</taxon>
        <taxon>Mamiellales</taxon>
        <taxon>Mamiellaceae</taxon>
        <taxon>Micromonas</taxon>
    </lineage>
</organism>
<dbReference type="AlphaFoldDB" id="C1FJ31"/>
<dbReference type="InParanoid" id="C1FJ31"/>
<evidence type="ECO:0000256" key="1">
    <source>
        <dbReference type="ARBA" id="ARBA00003343"/>
    </source>
</evidence>
<evidence type="ECO:0000313" key="8">
    <source>
        <dbReference type="Proteomes" id="UP000002009"/>
    </source>
</evidence>
<reference evidence="7 8" key="1">
    <citation type="journal article" date="2009" name="Science">
        <title>Green evolution and dynamic adaptations revealed by genomes of the marine picoeukaryotes Micromonas.</title>
        <authorList>
            <person name="Worden A.Z."/>
            <person name="Lee J.H."/>
            <person name="Mock T."/>
            <person name="Rouze P."/>
            <person name="Simmons M.P."/>
            <person name="Aerts A.L."/>
            <person name="Allen A.E."/>
            <person name="Cuvelier M.L."/>
            <person name="Derelle E."/>
            <person name="Everett M.V."/>
            <person name="Foulon E."/>
            <person name="Grimwood J."/>
            <person name="Gundlach H."/>
            <person name="Henrissat B."/>
            <person name="Napoli C."/>
            <person name="McDonald S.M."/>
            <person name="Parker M.S."/>
            <person name="Rombauts S."/>
            <person name="Salamov A."/>
            <person name="Von Dassow P."/>
            <person name="Badger J.H."/>
            <person name="Coutinho P.M."/>
            <person name="Demir E."/>
            <person name="Dubchak I."/>
            <person name="Gentemann C."/>
            <person name="Eikrem W."/>
            <person name="Gready J.E."/>
            <person name="John U."/>
            <person name="Lanier W."/>
            <person name="Lindquist E.A."/>
            <person name="Lucas S."/>
            <person name="Mayer K.F."/>
            <person name="Moreau H."/>
            <person name="Not F."/>
            <person name="Otillar R."/>
            <person name="Panaud O."/>
            <person name="Pangilinan J."/>
            <person name="Paulsen I."/>
            <person name="Piegu B."/>
            <person name="Poliakov A."/>
            <person name="Robbens S."/>
            <person name="Schmutz J."/>
            <person name="Toulza E."/>
            <person name="Wyss T."/>
            <person name="Zelensky A."/>
            <person name="Zhou K."/>
            <person name="Armbrust E.V."/>
            <person name="Bhattacharya D."/>
            <person name="Goodenough U.W."/>
            <person name="Van de Peer Y."/>
            <person name="Grigoriev I.V."/>
        </authorList>
    </citation>
    <scope>NUCLEOTIDE SEQUENCE [LARGE SCALE GENOMIC DNA]</scope>
    <source>
        <strain evidence="8">RCC299 / NOUM17</strain>
    </source>
</reference>
<keyword evidence="5" id="KW-0520">NAD</keyword>
<comment type="similarity">
    <text evidence="2">Belongs to the KptA/TPT1 family.</text>
</comment>
<dbReference type="Gene3D" id="3.20.170.30">
    <property type="match status" value="1"/>
</dbReference>
<dbReference type="GeneID" id="8248147"/>
<proteinExistence type="inferred from homology"/>
<dbReference type="SUPFAM" id="SSF56399">
    <property type="entry name" value="ADP-ribosylation"/>
    <property type="match status" value="1"/>
</dbReference>
<dbReference type="STRING" id="296587.C1FJ31"/>
<evidence type="ECO:0000313" key="7">
    <source>
        <dbReference type="EMBL" id="ACO70284.1"/>
    </source>
</evidence>
<dbReference type="PANTHER" id="PTHR12684">
    <property type="entry name" value="PUTATIVE PHOSPHOTRANSFERASE"/>
    <property type="match status" value="1"/>
</dbReference>
<comment type="catalytic activity">
    <reaction evidence="6">
        <text>2'-phospho-[ligated tRNA] + NAD(+) = mature tRNA + ADP-alpha-D-ribose 1'',2''-cyclic phosphate + nicotinamide</text>
        <dbReference type="Rhea" id="RHEA:23324"/>
        <dbReference type="Rhea" id="RHEA-COMP:11106"/>
        <dbReference type="Rhea" id="RHEA-COMP:11107"/>
        <dbReference type="ChEBI" id="CHEBI:17154"/>
        <dbReference type="ChEBI" id="CHEBI:57540"/>
        <dbReference type="ChEBI" id="CHEBI:76596"/>
        <dbReference type="ChEBI" id="CHEBI:82883"/>
        <dbReference type="ChEBI" id="CHEBI:85027"/>
        <dbReference type="EC" id="2.7.1.160"/>
    </reaction>
</comment>
<keyword evidence="4" id="KW-0808">Transferase</keyword>
<evidence type="ECO:0000256" key="5">
    <source>
        <dbReference type="ARBA" id="ARBA00023027"/>
    </source>
</evidence>